<reference evidence="1" key="1">
    <citation type="submission" date="2013-11" db="EMBL/GenBank/DDBJ databases">
        <authorList>
            <person name="Sternberg P."/>
            <person name="Dillman A."/>
            <person name="Macchietto M."/>
        </authorList>
    </citation>
    <scope>NUCLEOTIDE SEQUENCE</scope>
    <source>
        <strain evidence="1">ALL</strain>
    </source>
</reference>
<dbReference type="AlphaFoldDB" id="A0A4U5P7G7"/>
<dbReference type="EMBL" id="AZBU02000002">
    <property type="protein sequence ID" value="TKR92219.1"/>
    <property type="molecule type" value="Genomic_DNA"/>
</dbReference>
<reference evidence="1" key="2">
    <citation type="journal article" date="2015" name="Genome Biol.">
        <title>Comparative genomics of Steinernema reveals deeply conserved gene regulatory networks.</title>
        <authorList>
            <person name="Dillman A.R."/>
            <person name="Macchietto M."/>
            <person name="Porter C.F."/>
            <person name="Rogers A."/>
            <person name="Williams B."/>
            <person name="Antoshechkin I."/>
            <person name="Lee M.M."/>
            <person name="Goodwin Z."/>
            <person name="Lu X."/>
            <person name="Lewis E.E."/>
            <person name="Goodrich-Blair H."/>
            <person name="Stock S.P."/>
            <person name="Adams B.J."/>
            <person name="Sternberg P.W."/>
            <person name="Mortazavi A."/>
        </authorList>
    </citation>
    <scope>NUCLEOTIDE SEQUENCE [LARGE SCALE GENOMIC DNA]</scope>
    <source>
        <strain evidence="1">ALL</strain>
    </source>
</reference>
<protein>
    <submittedName>
        <fullName evidence="1">Uncharacterized protein</fullName>
    </submittedName>
</protein>
<sequence>MSISPQTFIFSIPRFPRSHVLLLARTSSAISVPPPKRPSVTNSNHESRPSPFIIFVPLPTFQHFSNHLRVLPTFDPSFGGVFASTVPNWRHLLVPHTKLIKFALDHRLGRRVPTCNLRFSRISRRIASFPACEDDAQISFSKSNLSQSVKEAEEKKGELRARLPGTNRASRKVRGRPGTQLSLLNFLDSGGNQAWICLVNSRRFRV</sequence>
<name>A0A4U5P7G7_STECR</name>
<reference evidence="1" key="3">
    <citation type="journal article" date="2019" name="G3 (Bethesda)">
        <title>Hybrid Assembly of the Genome of the Entomopathogenic Nematode Steinernema carpocapsae Identifies the X-Chromosome.</title>
        <authorList>
            <person name="Serra L."/>
            <person name="Macchietto M."/>
            <person name="Macias-Munoz A."/>
            <person name="McGill C.J."/>
            <person name="Rodriguez I.M."/>
            <person name="Rodriguez B."/>
            <person name="Murad R."/>
            <person name="Mortazavi A."/>
        </authorList>
    </citation>
    <scope>NUCLEOTIDE SEQUENCE</scope>
    <source>
        <strain evidence="1">ALL</strain>
    </source>
</reference>
<gene>
    <name evidence="1" type="ORF">L596_006912</name>
</gene>
<evidence type="ECO:0000313" key="1">
    <source>
        <dbReference type="EMBL" id="TKR92219.1"/>
    </source>
</evidence>
<organism evidence="1">
    <name type="scientific">Steinernema carpocapsae</name>
    <name type="common">Entomopathogenic nematode</name>
    <dbReference type="NCBI Taxonomy" id="34508"/>
    <lineage>
        <taxon>Eukaryota</taxon>
        <taxon>Metazoa</taxon>
        <taxon>Ecdysozoa</taxon>
        <taxon>Nematoda</taxon>
        <taxon>Chromadorea</taxon>
        <taxon>Rhabditida</taxon>
        <taxon>Tylenchina</taxon>
        <taxon>Panagrolaimomorpha</taxon>
        <taxon>Strongyloidoidea</taxon>
        <taxon>Steinernematidae</taxon>
        <taxon>Steinernema</taxon>
    </lineage>
</organism>
<comment type="caution">
    <text evidence="1">The sequence shown here is derived from an EMBL/GenBank/DDBJ whole genome shotgun (WGS) entry which is preliminary data.</text>
</comment>
<proteinExistence type="predicted"/>
<accession>A0A4U5P7G7</accession>